<evidence type="ECO:0000313" key="1">
    <source>
        <dbReference type="EMBL" id="MED6121189.1"/>
    </source>
</evidence>
<comment type="caution">
    <text evidence="1">The sequence shown here is derived from an EMBL/GenBank/DDBJ whole genome shotgun (WGS) entry which is preliminary data.</text>
</comment>
<gene>
    <name evidence="1" type="ORF">PIB30_027799</name>
</gene>
<accession>A0ABU6RBA6</accession>
<protein>
    <submittedName>
        <fullName evidence="1">Uncharacterized protein</fullName>
    </submittedName>
</protein>
<reference evidence="1 2" key="1">
    <citation type="journal article" date="2023" name="Plants (Basel)">
        <title>Bridging the Gap: Combining Genomics and Transcriptomics Approaches to Understand Stylosanthes scabra, an Orphan Legume from the Brazilian Caatinga.</title>
        <authorList>
            <person name="Ferreira-Neto J.R.C."/>
            <person name="da Silva M.D."/>
            <person name="Binneck E."/>
            <person name="de Melo N.F."/>
            <person name="da Silva R.H."/>
            <person name="de Melo A.L.T.M."/>
            <person name="Pandolfi V."/>
            <person name="Bustamante F.O."/>
            <person name="Brasileiro-Vidal A.C."/>
            <person name="Benko-Iseppon A.M."/>
        </authorList>
    </citation>
    <scope>NUCLEOTIDE SEQUENCE [LARGE SCALE GENOMIC DNA]</scope>
    <source>
        <tissue evidence="1">Leaves</tissue>
    </source>
</reference>
<name>A0ABU6RBA6_9FABA</name>
<proteinExistence type="predicted"/>
<sequence>MYQTQSQRKPHFPESTLCFSLCSGFSFNSLVEFLQWQRAQQRQDPTAEGDDVQGREEEDVEEWMLGKATHAETREHTGSVAAGAMMLCRLQRQRETGEPPQGRIHAQNPSLTRFSPRIHRGGAGVAVVEAVSGPVSSLSHTTKSLSVASSLYFHSPERGERDLRVIYDFHSFNFAT</sequence>
<organism evidence="1 2">
    <name type="scientific">Stylosanthes scabra</name>
    <dbReference type="NCBI Taxonomy" id="79078"/>
    <lineage>
        <taxon>Eukaryota</taxon>
        <taxon>Viridiplantae</taxon>
        <taxon>Streptophyta</taxon>
        <taxon>Embryophyta</taxon>
        <taxon>Tracheophyta</taxon>
        <taxon>Spermatophyta</taxon>
        <taxon>Magnoliopsida</taxon>
        <taxon>eudicotyledons</taxon>
        <taxon>Gunneridae</taxon>
        <taxon>Pentapetalae</taxon>
        <taxon>rosids</taxon>
        <taxon>fabids</taxon>
        <taxon>Fabales</taxon>
        <taxon>Fabaceae</taxon>
        <taxon>Papilionoideae</taxon>
        <taxon>50 kb inversion clade</taxon>
        <taxon>dalbergioids sensu lato</taxon>
        <taxon>Dalbergieae</taxon>
        <taxon>Pterocarpus clade</taxon>
        <taxon>Stylosanthes</taxon>
    </lineage>
</organism>
<dbReference type="EMBL" id="JASCZI010030316">
    <property type="protein sequence ID" value="MED6121189.1"/>
    <property type="molecule type" value="Genomic_DNA"/>
</dbReference>
<dbReference type="Proteomes" id="UP001341840">
    <property type="component" value="Unassembled WGS sequence"/>
</dbReference>
<evidence type="ECO:0000313" key="2">
    <source>
        <dbReference type="Proteomes" id="UP001341840"/>
    </source>
</evidence>
<keyword evidence="2" id="KW-1185">Reference proteome</keyword>